<dbReference type="InterPro" id="IPR050900">
    <property type="entry name" value="Transposase_IS3/IS150/IS904"/>
</dbReference>
<dbReference type="Proteomes" id="UP000189229">
    <property type="component" value="Unassembled WGS sequence"/>
</dbReference>
<proteinExistence type="predicted"/>
<accession>A0A1V3WYG6</accession>
<dbReference type="InterPro" id="IPR012337">
    <property type="entry name" value="RNaseH-like_sf"/>
</dbReference>
<dbReference type="InterPro" id="IPR036397">
    <property type="entry name" value="RNaseH_sf"/>
</dbReference>
<dbReference type="GO" id="GO:0003676">
    <property type="term" value="F:nucleic acid binding"/>
    <property type="evidence" value="ECO:0007669"/>
    <property type="project" value="InterPro"/>
</dbReference>
<reference evidence="2 3" key="1">
    <citation type="submission" date="2017-02" db="EMBL/GenBank/DDBJ databases">
        <title>Complete genome sequences of Mycobacterium kansasii strains isolated from rhesus macaques.</title>
        <authorList>
            <person name="Panda A."/>
            <person name="Nagaraj S."/>
            <person name="Zhao X."/>
            <person name="Tettelin H."/>
            <person name="Detolla L.J."/>
        </authorList>
    </citation>
    <scope>NUCLEOTIDE SEQUENCE [LARGE SCALE GENOMIC DNA]</scope>
    <source>
        <strain evidence="2 3">11-3813</strain>
    </source>
</reference>
<organism evidence="2 3">
    <name type="scientific">Mycobacterium kansasii</name>
    <dbReference type="NCBI Taxonomy" id="1768"/>
    <lineage>
        <taxon>Bacteria</taxon>
        <taxon>Bacillati</taxon>
        <taxon>Actinomycetota</taxon>
        <taxon>Actinomycetes</taxon>
        <taxon>Mycobacteriales</taxon>
        <taxon>Mycobacteriaceae</taxon>
        <taxon>Mycobacterium</taxon>
    </lineage>
</organism>
<dbReference type="PROSITE" id="PS50994">
    <property type="entry name" value="INTEGRASE"/>
    <property type="match status" value="1"/>
</dbReference>
<dbReference type="EMBL" id="MVBM01000005">
    <property type="protein sequence ID" value="OOK71979.1"/>
    <property type="molecule type" value="Genomic_DNA"/>
</dbReference>
<dbReference type="Pfam" id="PF00665">
    <property type="entry name" value="rve"/>
    <property type="match status" value="1"/>
</dbReference>
<dbReference type="PANTHER" id="PTHR46889">
    <property type="entry name" value="TRANSPOSASE INSF FOR INSERTION SEQUENCE IS3B-RELATED"/>
    <property type="match status" value="1"/>
</dbReference>
<feature type="domain" description="Integrase catalytic" evidence="1">
    <location>
        <begin position="116"/>
        <end position="187"/>
    </location>
</feature>
<evidence type="ECO:0000259" key="1">
    <source>
        <dbReference type="PROSITE" id="PS50994"/>
    </source>
</evidence>
<protein>
    <submittedName>
        <fullName evidence="2">Integrase core domain protein</fullName>
    </submittedName>
</protein>
<dbReference type="AlphaFoldDB" id="A0A1V3WYG6"/>
<comment type="caution">
    <text evidence="2">The sequence shown here is derived from an EMBL/GenBank/DDBJ whole genome shotgun (WGS) entry which is preliminary data.</text>
</comment>
<evidence type="ECO:0000313" key="3">
    <source>
        <dbReference type="Proteomes" id="UP000189229"/>
    </source>
</evidence>
<dbReference type="InterPro" id="IPR001584">
    <property type="entry name" value="Integrase_cat-core"/>
</dbReference>
<name>A0A1V3WYG6_MYCKA</name>
<dbReference type="SUPFAM" id="SSF53098">
    <property type="entry name" value="Ribonuclease H-like"/>
    <property type="match status" value="1"/>
</dbReference>
<evidence type="ECO:0000313" key="2">
    <source>
        <dbReference type="EMBL" id="OOK71979.1"/>
    </source>
</evidence>
<dbReference type="PANTHER" id="PTHR46889:SF4">
    <property type="entry name" value="TRANSPOSASE INSO FOR INSERTION SEQUENCE ELEMENT IS911B-RELATED"/>
    <property type="match status" value="1"/>
</dbReference>
<gene>
    <name evidence="2" type="ORF">BZL30_5952</name>
</gene>
<sequence length="219" mass="24394">MKELAANGIPVVVTCRVLKLARQPYYRWLTDPVTDAEYVAAQRANALFDAHRDDPEFGYRFLVEEARDAGHPMAERTAWRICSGNGWWSAFGKRKRGKNGKVGPPVHDDLVGRRFTADAPNRLWLADITEHRTGEGKLYVCAIKDVFSNRIVGYSIDSRMKSRLATQALASAVARRGDVAGCIVHSDYAEVCVKPRICGDVLRSWGCWRISRLNVSGGG</sequence>
<dbReference type="GO" id="GO:0015074">
    <property type="term" value="P:DNA integration"/>
    <property type="evidence" value="ECO:0007669"/>
    <property type="project" value="InterPro"/>
</dbReference>
<dbReference type="Gene3D" id="3.30.420.10">
    <property type="entry name" value="Ribonuclease H-like superfamily/Ribonuclease H"/>
    <property type="match status" value="1"/>
</dbReference>